<keyword evidence="3" id="KW-1185">Reference proteome</keyword>
<proteinExistence type="predicted"/>
<comment type="caution">
    <text evidence="2">The sequence shown here is derived from an EMBL/GenBank/DDBJ whole genome shotgun (WGS) entry which is preliminary data.</text>
</comment>
<evidence type="ECO:0000256" key="1">
    <source>
        <dbReference type="SAM" id="MobiDB-lite"/>
    </source>
</evidence>
<dbReference type="STRING" id="29845.A0A1V6SBE3"/>
<organism evidence="2 3">
    <name type="scientific">Penicillium vulpinum</name>
    <dbReference type="NCBI Taxonomy" id="29845"/>
    <lineage>
        <taxon>Eukaryota</taxon>
        <taxon>Fungi</taxon>
        <taxon>Dikarya</taxon>
        <taxon>Ascomycota</taxon>
        <taxon>Pezizomycotina</taxon>
        <taxon>Eurotiomycetes</taxon>
        <taxon>Eurotiomycetidae</taxon>
        <taxon>Eurotiales</taxon>
        <taxon>Aspergillaceae</taxon>
        <taxon>Penicillium</taxon>
    </lineage>
</organism>
<evidence type="ECO:0000313" key="2">
    <source>
        <dbReference type="EMBL" id="OQE11345.1"/>
    </source>
</evidence>
<feature type="compositionally biased region" description="Polar residues" evidence="1">
    <location>
        <begin position="28"/>
        <end position="48"/>
    </location>
</feature>
<evidence type="ECO:0000313" key="3">
    <source>
        <dbReference type="Proteomes" id="UP000191518"/>
    </source>
</evidence>
<feature type="compositionally biased region" description="Low complexity" evidence="1">
    <location>
        <begin position="160"/>
        <end position="181"/>
    </location>
</feature>
<feature type="compositionally biased region" description="Basic and acidic residues" evidence="1">
    <location>
        <begin position="13"/>
        <end position="23"/>
    </location>
</feature>
<accession>A0A1V6SBE3</accession>
<gene>
    <name evidence="2" type="ORF">PENVUL_c002G01540</name>
</gene>
<dbReference type="Proteomes" id="UP000191518">
    <property type="component" value="Unassembled WGS sequence"/>
</dbReference>
<dbReference type="InterPro" id="IPR027417">
    <property type="entry name" value="P-loop_NTPase"/>
</dbReference>
<dbReference type="EMBL" id="MDYP01000002">
    <property type="protein sequence ID" value="OQE11345.1"/>
    <property type="molecule type" value="Genomic_DNA"/>
</dbReference>
<dbReference type="SUPFAM" id="SSF52540">
    <property type="entry name" value="P-loop containing nucleoside triphosphate hydrolases"/>
    <property type="match status" value="1"/>
</dbReference>
<feature type="region of interest" description="Disordered" evidence="1">
    <location>
        <begin position="1"/>
        <end position="51"/>
    </location>
</feature>
<sequence>MPNSLREQLYAEGDWRHEKRNKPLDNSAMRSPINTNTLPAASQQSVPTPANDALPAKTGCAKSIIVHGLLDAGGIYRMATIMAHTGMLRSSPYSSLPGSVGPSGDVGNTVKAASAQVTAGSASVPGILGALPVSTQLAHLTHPSPIMLSQARIMFRKLRGSGSRSSRSSEPAPSAPATTAESEIVDPFPRAIHISDVKWPPTKLPSDSKSMSIVVANAKGAADYLLLYRLLQREKGYYEFDPMGGLDADYLCDGHVYNVWFSPPSVLGGGLAYSSLMQHICLIFTYDASSRESWDEMVAAYERIRSRCEDGVFPFIATMIAAMSEGEALVSHIEAEAFATQRDCLFVKFSPATGRGICDAVGSLVELANGARDQYTMDQEDCTQRYKRAGALQALFASYGCPDQE</sequence>
<protein>
    <submittedName>
        <fullName evidence="2">Uncharacterized protein</fullName>
    </submittedName>
</protein>
<dbReference type="AlphaFoldDB" id="A0A1V6SBE3"/>
<name>A0A1V6SBE3_9EURO</name>
<dbReference type="Gene3D" id="3.40.50.300">
    <property type="entry name" value="P-loop containing nucleotide triphosphate hydrolases"/>
    <property type="match status" value="1"/>
</dbReference>
<reference evidence="3" key="1">
    <citation type="journal article" date="2017" name="Nat. Microbiol.">
        <title>Global analysis of biosynthetic gene clusters reveals vast potential of secondary metabolite production in Penicillium species.</title>
        <authorList>
            <person name="Nielsen J.C."/>
            <person name="Grijseels S."/>
            <person name="Prigent S."/>
            <person name="Ji B."/>
            <person name="Dainat J."/>
            <person name="Nielsen K.F."/>
            <person name="Frisvad J.C."/>
            <person name="Workman M."/>
            <person name="Nielsen J."/>
        </authorList>
    </citation>
    <scope>NUCLEOTIDE SEQUENCE [LARGE SCALE GENOMIC DNA]</scope>
    <source>
        <strain evidence="3">IBT 29486</strain>
    </source>
</reference>
<feature type="region of interest" description="Disordered" evidence="1">
    <location>
        <begin position="159"/>
        <end position="181"/>
    </location>
</feature>